<dbReference type="NCBIfam" id="TIGR00067">
    <property type="entry name" value="glut_race"/>
    <property type="match status" value="1"/>
</dbReference>
<dbReference type="PANTHER" id="PTHR21198">
    <property type="entry name" value="GLUTAMATE RACEMASE"/>
    <property type="match status" value="1"/>
</dbReference>
<evidence type="ECO:0000256" key="7">
    <source>
        <dbReference type="ARBA" id="ARBA00070053"/>
    </source>
</evidence>
<evidence type="ECO:0000256" key="8">
    <source>
        <dbReference type="HAMAP-Rule" id="MF_00258"/>
    </source>
</evidence>
<dbReference type="GO" id="GO:0042802">
    <property type="term" value="F:identical protein binding"/>
    <property type="evidence" value="ECO:0007669"/>
    <property type="project" value="UniProtKB-ARBA"/>
</dbReference>
<feature type="binding site" evidence="8">
    <location>
        <begin position="186"/>
        <end position="187"/>
    </location>
    <ligand>
        <name>substrate</name>
    </ligand>
</feature>
<dbReference type="GO" id="GO:0008360">
    <property type="term" value="P:regulation of cell shape"/>
    <property type="evidence" value="ECO:0007669"/>
    <property type="project" value="UniProtKB-KW"/>
</dbReference>
<evidence type="ECO:0000256" key="6">
    <source>
        <dbReference type="ARBA" id="ARBA00023316"/>
    </source>
</evidence>
<feature type="binding site" evidence="8">
    <location>
        <begin position="43"/>
        <end position="44"/>
    </location>
    <ligand>
        <name>substrate</name>
    </ligand>
</feature>
<dbReference type="Proteomes" id="UP000195437">
    <property type="component" value="Chromosome"/>
</dbReference>
<dbReference type="InterPro" id="IPR015942">
    <property type="entry name" value="Asp/Glu/hydantoin_racemase"/>
</dbReference>
<dbReference type="InterPro" id="IPR033134">
    <property type="entry name" value="Asp/Glu_racemase_AS_2"/>
</dbReference>
<dbReference type="InterPro" id="IPR018187">
    <property type="entry name" value="Asp/Glu_racemase_AS_1"/>
</dbReference>
<dbReference type="KEGG" id="tum:CBW65_21900"/>
<comment type="similarity">
    <text evidence="8">Belongs to the aspartate/glutamate racemases family.</text>
</comment>
<sequence>MTSKQPIGLLDSGFGGLTVASEVLRQLPQENILYVGDNLRCPYGSREPDEVKRYLFQIMDFLAEQGVKMIIIACNTATAAGLEEARTRYKIPVLGVITPGSRAAISATQSERVGVIGTDVTIQSDSYRREIHRLNPRLYVVNQSCPPFVQLVEEDRTEAPEAHPLVASYLAPLQQEGIDTLILGCTHYPLLAPLIGEVMGEGVKLISSAEETAREASTILQLKHLLNADNPAPQHRFFTTGDADYFQRVGSRWLKREIDVTGIVLGP</sequence>
<comment type="function">
    <text evidence="8">Provides the (R)-glutamate required for cell wall biosynthesis.</text>
</comment>
<feature type="active site" description="Proton donor/acceptor" evidence="8">
    <location>
        <position position="74"/>
    </location>
</feature>
<dbReference type="Gene3D" id="3.40.50.1860">
    <property type="match status" value="2"/>
</dbReference>
<evidence type="ECO:0000313" key="10">
    <source>
        <dbReference type="Proteomes" id="UP000195437"/>
    </source>
</evidence>
<keyword evidence="3 8" id="KW-0133">Cell shape</keyword>
<dbReference type="PROSITE" id="PS00924">
    <property type="entry name" value="ASP_GLU_RACEMASE_2"/>
    <property type="match status" value="1"/>
</dbReference>
<feature type="active site" description="Proton donor/acceptor" evidence="8">
    <location>
        <position position="185"/>
    </location>
</feature>
<dbReference type="InterPro" id="IPR004391">
    <property type="entry name" value="Glu_race"/>
</dbReference>
<comment type="catalytic activity">
    <reaction evidence="1 8">
        <text>L-glutamate = D-glutamate</text>
        <dbReference type="Rhea" id="RHEA:12813"/>
        <dbReference type="ChEBI" id="CHEBI:29985"/>
        <dbReference type="ChEBI" id="CHEBI:29986"/>
        <dbReference type="EC" id="5.1.1.3"/>
    </reaction>
</comment>
<dbReference type="OrthoDB" id="9801055at2"/>
<keyword evidence="6 8" id="KW-0961">Cell wall biogenesis/degradation</keyword>
<evidence type="ECO:0000256" key="4">
    <source>
        <dbReference type="ARBA" id="ARBA00022984"/>
    </source>
</evidence>
<name>A0A1Y0IS46_9BACL</name>
<evidence type="ECO:0000256" key="3">
    <source>
        <dbReference type="ARBA" id="ARBA00022960"/>
    </source>
</evidence>
<keyword evidence="5 8" id="KW-0413">Isomerase</keyword>
<dbReference type="Pfam" id="PF01177">
    <property type="entry name" value="Asp_Glu_race"/>
    <property type="match status" value="1"/>
</dbReference>
<dbReference type="AlphaFoldDB" id="A0A1Y0IS46"/>
<dbReference type="GO" id="GO:0008881">
    <property type="term" value="F:glutamate racemase activity"/>
    <property type="evidence" value="ECO:0007669"/>
    <property type="project" value="UniProtKB-UniRule"/>
</dbReference>
<dbReference type="RefSeq" id="WP_087458685.1">
    <property type="nucleotide sequence ID" value="NZ_CP021434.1"/>
</dbReference>
<evidence type="ECO:0000256" key="1">
    <source>
        <dbReference type="ARBA" id="ARBA00001602"/>
    </source>
</evidence>
<evidence type="ECO:0000313" key="9">
    <source>
        <dbReference type="EMBL" id="ARU63341.1"/>
    </source>
</evidence>
<keyword evidence="10" id="KW-1185">Reference proteome</keyword>
<evidence type="ECO:0000256" key="5">
    <source>
        <dbReference type="ARBA" id="ARBA00023235"/>
    </source>
</evidence>
<dbReference type="NCBIfam" id="NF002035">
    <property type="entry name" value="PRK00865.1-3"/>
    <property type="match status" value="1"/>
</dbReference>
<organism evidence="9 10">
    <name type="scientific">Tumebacillus avium</name>
    <dbReference type="NCBI Taxonomy" id="1903704"/>
    <lineage>
        <taxon>Bacteria</taxon>
        <taxon>Bacillati</taxon>
        <taxon>Bacillota</taxon>
        <taxon>Bacilli</taxon>
        <taxon>Bacillales</taxon>
        <taxon>Alicyclobacillaceae</taxon>
        <taxon>Tumebacillus</taxon>
    </lineage>
</organism>
<dbReference type="SUPFAM" id="SSF53681">
    <property type="entry name" value="Aspartate/glutamate racemase"/>
    <property type="match status" value="2"/>
</dbReference>
<dbReference type="GO" id="GO:0009252">
    <property type="term" value="P:peptidoglycan biosynthetic process"/>
    <property type="evidence" value="ECO:0007669"/>
    <property type="project" value="UniProtKB-UniRule"/>
</dbReference>
<reference evidence="10" key="1">
    <citation type="submission" date="2017-05" db="EMBL/GenBank/DDBJ databases">
        <authorList>
            <person name="Sung H."/>
        </authorList>
    </citation>
    <scope>NUCLEOTIDE SEQUENCE [LARGE SCALE GENOMIC DNA]</scope>
    <source>
        <strain evidence="10">AR23208</strain>
    </source>
</reference>
<dbReference type="GO" id="GO:0071555">
    <property type="term" value="P:cell wall organization"/>
    <property type="evidence" value="ECO:0007669"/>
    <property type="project" value="UniProtKB-KW"/>
</dbReference>
<gene>
    <name evidence="8" type="primary">murI</name>
    <name evidence="9" type="ORF">CBW65_21900</name>
</gene>
<feature type="binding site" evidence="8">
    <location>
        <begin position="75"/>
        <end position="76"/>
    </location>
    <ligand>
        <name>substrate</name>
    </ligand>
</feature>
<protein>
    <recommendedName>
        <fullName evidence="7 8">Glutamate racemase</fullName>
        <ecNumber evidence="2 8">5.1.1.3</ecNumber>
    </recommendedName>
</protein>
<evidence type="ECO:0000256" key="2">
    <source>
        <dbReference type="ARBA" id="ARBA00013090"/>
    </source>
</evidence>
<dbReference type="EC" id="5.1.1.3" evidence="2 8"/>
<dbReference type="PROSITE" id="PS00923">
    <property type="entry name" value="ASP_GLU_RACEMASE_1"/>
    <property type="match status" value="1"/>
</dbReference>
<accession>A0A1Y0IS46</accession>
<dbReference type="HAMAP" id="MF_00258">
    <property type="entry name" value="Glu_racemase"/>
    <property type="match status" value="1"/>
</dbReference>
<dbReference type="UniPathway" id="UPA00219"/>
<proteinExistence type="inferred from homology"/>
<dbReference type="PANTHER" id="PTHR21198:SF2">
    <property type="entry name" value="GLUTAMATE RACEMASE"/>
    <property type="match status" value="1"/>
</dbReference>
<dbReference type="InterPro" id="IPR001920">
    <property type="entry name" value="Asp/Glu_race"/>
</dbReference>
<keyword evidence="4 8" id="KW-0573">Peptidoglycan synthesis</keyword>
<comment type="pathway">
    <text evidence="8">Cell wall biogenesis; peptidoglycan biosynthesis.</text>
</comment>
<dbReference type="FunFam" id="3.40.50.1860:FF:000002">
    <property type="entry name" value="Glutamate racemase"/>
    <property type="match status" value="1"/>
</dbReference>
<dbReference type="EMBL" id="CP021434">
    <property type="protein sequence ID" value="ARU63341.1"/>
    <property type="molecule type" value="Genomic_DNA"/>
</dbReference>
<feature type="binding site" evidence="8">
    <location>
        <begin position="11"/>
        <end position="12"/>
    </location>
    <ligand>
        <name>substrate</name>
    </ligand>
</feature>